<protein>
    <recommendedName>
        <fullName evidence="3">Phytanoyl-CoA dioxygenase</fullName>
    </recommendedName>
</protein>
<dbReference type="Gene3D" id="2.60.120.620">
    <property type="entry name" value="q2cbj1_9rhob like domain"/>
    <property type="match status" value="1"/>
</dbReference>
<evidence type="ECO:0000313" key="2">
    <source>
        <dbReference type="Proteomes" id="UP001164286"/>
    </source>
</evidence>
<gene>
    <name evidence="1" type="ORF">MKK02DRAFT_23915</name>
</gene>
<proteinExistence type="predicted"/>
<organism evidence="1 2">
    <name type="scientific">Dioszegia hungarica</name>
    <dbReference type="NCBI Taxonomy" id="4972"/>
    <lineage>
        <taxon>Eukaryota</taxon>
        <taxon>Fungi</taxon>
        <taxon>Dikarya</taxon>
        <taxon>Basidiomycota</taxon>
        <taxon>Agaricomycotina</taxon>
        <taxon>Tremellomycetes</taxon>
        <taxon>Tremellales</taxon>
        <taxon>Bulleribasidiaceae</taxon>
        <taxon>Dioszegia</taxon>
    </lineage>
</organism>
<comment type="caution">
    <text evidence="1">The sequence shown here is derived from an EMBL/GenBank/DDBJ whole genome shotgun (WGS) entry which is preliminary data.</text>
</comment>
<dbReference type="SUPFAM" id="SSF51197">
    <property type="entry name" value="Clavaminate synthase-like"/>
    <property type="match status" value="1"/>
</dbReference>
<keyword evidence="2" id="KW-1185">Reference proteome</keyword>
<dbReference type="AlphaFoldDB" id="A0AA38HEC8"/>
<name>A0AA38HEC8_9TREE</name>
<dbReference type="PANTHER" id="PTHR31630">
    <property type="entry name" value="PHYTANOYL-COA DIOXYGENASE-RELATED-RELATED"/>
    <property type="match status" value="1"/>
</dbReference>
<dbReference type="RefSeq" id="XP_052947288.1">
    <property type="nucleotide sequence ID" value="XM_053086806.1"/>
</dbReference>
<sequence length="336" mass="37838">MRPGTLKLRGDTRRPEAGVFPDLDSKGYTVVKGAIPAERAAEYVQRMYGWLESFNLGFKGNDPSTWHIDRVPYFNRGGIYTRNGAGHEQFAWDIRGEPGVINAFAKIWGTDELLVSFGESCYGTMLIADAVNISLPYPKEEMEGQRGKPWPHVDQSPNKRFKNCIQGIANLEKNGPDDGGLMVLSGSLPLFEEYFKAKEASGDAPEWSWRDAAWYSDDDLQWFYDRGCKWVKVEADPGDLILWDSRTIHYGANAQGSRPRVAAYVCYKPAADIHPDMKAAKLHAMEHHISTSHDPLLFRMTGSQIEKKIAEDERPGPIVKPVLTQRMKRLAGLVDY</sequence>
<dbReference type="GeneID" id="77726007"/>
<accession>A0AA38HEC8</accession>
<dbReference type="EMBL" id="JAKWFO010000004">
    <property type="protein sequence ID" value="KAI9637511.1"/>
    <property type="molecule type" value="Genomic_DNA"/>
</dbReference>
<evidence type="ECO:0000313" key="1">
    <source>
        <dbReference type="EMBL" id="KAI9637511.1"/>
    </source>
</evidence>
<dbReference type="Pfam" id="PF05721">
    <property type="entry name" value="PhyH"/>
    <property type="match status" value="1"/>
</dbReference>
<dbReference type="InterPro" id="IPR008775">
    <property type="entry name" value="Phytyl_CoA_dOase-like"/>
</dbReference>
<reference evidence="1" key="1">
    <citation type="journal article" date="2022" name="G3 (Bethesda)">
        <title>High quality genome of the basidiomycete yeast Dioszegia hungarica PDD-24b-2 isolated from cloud water.</title>
        <authorList>
            <person name="Jarrige D."/>
            <person name="Haridas S."/>
            <person name="Bleykasten-Grosshans C."/>
            <person name="Joly M."/>
            <person name="Nadalig T."/>
            <person name="Sancelme M."/>
            <person name="Vuilleumier S."/>
            <person name="Grigoriev I.V."/>
            <person name="Amato P."/>
            <person name="Bringel F."/>
        </authorList>
    </citation>
    <scope>NUCLEOTIDE SEQUENCE</scope>
    <source>
        <strain evidence="1">PDD-24b-2</strain>
    </source>
</reference>
<dbReference type="PANTHER" id="PTHR31630:SF6">
    <property type="entry name" value="PHYTANOYL-COA DIOXYGENASE-RELATED"/>
    <property type="match status" value="1"/>
</dbReference>
<evidence type="ECO:0008006" key="3">
    <source>
        <dbReference type="Google" id="ProtNLM"/>
    </source>
</evidence>
<dbReference type="Proteomes" id="UP001164286">
    <property type="component" value="Unassembled WGS sequence"/>
</dbReference>